<dbReference type="AlphaFoldDB" id="T0YMU9"/>
<accession>T0YMU9</accession>
<evidence type="ECO:0000259" key="1">
    <source>
        <dbReference type="Pfam" id="PF08751"/>
    </source>
</evidence>
<dbReference type="Pfam" id="PF08751">
    <property type="entry name" value="TrwC"/>
    <property type="match status" value="1"/>
</dbReference>
<dbReference type="SUPFAM" id="SSF55464">
    <property type="entry name" value="Origin of replication-binding domain, RBD-like"/>
    <property type="match status" value="1"/>
</dbReference>
<dbReference type="EMBL" id="AUZX01013091">
    <property type="protein sequence ID" value="EQD36776.1"/>
    <property type="molecule type" value="Genomic_DNA"/>
</dbReference>
<organism evidence="2">
    <name type="scientific">mine drainage metagenome</name>
    <dbReference type="NCBI Taxonomy" id="410659"/>
    <lineage>
        <taxon>unclassified sequences</taxon>
        <taxon>metagenomes</taxon>
        <taxon>ecological metagenomes</taxon>
    </lineage>
</organism>
<comment type="caution">
    <text evidence="2">The sequence shown here is derived from an EMBL/GenBank/DDBJ whole genome shotgun (WGS) entry which is preliminary data.</text>
</comment>
<evidence type="ECO:0000313" key="2">
    <source>
        <dbReference type="EMBL" id="EQD36776.1"/>
    </source>
</evidence>
<feature type="non-terminal residue" evidence="2">
    <location>
        <position position="115"/>
    </location>
</feature>
<name>T0YMU9_9ZZZZ</name>
<protein>
    <submittedName>
        <fullName evidence="2">TrwC relaxase domain protein</fullName>
    </submittedName>
</protein>
<gene>
    <name evidence="2" type="ORF">B1A_17785</name>
</gene>
<reference evidence="2" key="1">
    <citation type="submission" date="2013-08" db="EMBL/GenBank/DDBJ databases">
        <authorList>
            <person name="Mendez C."/>
            <person name="Richter M."/>
            <person name="Ferrer M."/>
            <person name="Sanchez J."/>
        </authorList>
    </citation>
    <scope>NUCLEOTIDE SEQUENCE</scope>
</reference>
<dbReference type="InterPro" id="IPR014862">
    <property type="entry name" value="TrwC"/>
</dbReference>
<reference evidence="2" key="2">
    <citation type="journal article" date="2014" name="ISME J.">
        <title>Microbial stratification in low pH oxic and suboxic macroscopic growths along an acid mine drainage.</title>
        <authorList>
            <person name="Mendez-Garcia C."/>
            <person name="Mesa V."/>
            <person name="Sprenger R.R."/>
            <person name="Richter M."/>
            <person name="Diez M.S."/>
            <person name="Solano J."/>
            <person name="Bargiela R."/>
            <person name="Golyshina O.V."/>
            <person name="Manteca A."/>
            <person name="Ramos J.L."/>
            <person name="Gallego J.R."/>
            <person name="Llorente I."/>
            <person name="Martins Dos Santos V.A."/>
            <person name="Jensen O.N."/>
            <person name="Pelaez A.I."/>
            <person name="Sanchez J."/>
            <person name="Ferrer M."/>
        </authorList>
    </citation>
    <scope>NUCLEOTIDE SEQUENCE</scope>
</reference>
<proteinExistence type="predicted"/>
<sequence>MIGFSAIKSSAAAAEYYSSTEQAAEYYADQGRVPSRWLGAGAGLQSLRGEVGRDALLRQLDGHISDASGDRRLGIERKGEWQHRAGWDMTVSAPKSVSIEILVHDKKDVDKAHAV</sequence>
<feature type="domain" description="TrwC relaxase" evidence="1">
    <location>
        <begin position="11"/>
        <end position="114"/>
    </location>
</feature>